<keyword evidence="2" id="KW-1185">Reference proteome</keyword>
<dbReference type="AlphaFoldDB" id="A0A8S1SLA8"/>
<accession>A0A8S1SLA8</accession>
<evidence type="ECO:0000313" key="2">
    <source>
        <dbReference type="Proteomes" id="UP000689195"/>
    </source>
</evidence>
<gene>
    <name evidence="1" type="ORF">PPENT_87.1.T0100002</name>
</gene>
<dbReference type="EMBL" id="CAJJDO010000010">
    <property type="protein sequence ID" value="CAD8141223.1"/>
    <property type="molecule type" value="Genomic_DNA"/>
</dbReference>
<protein>
    <submittedName>
        <fullName evidence="1">Uncharacterized protein</fullName>
    </submittedName>
</protein>
<dbReference type="Proteomes" id="UP000689195">
    <property type="component" value="Unassembled WGS sequence"/>
</dbReference>
<comment type="caution">
    <text evidence="1">The sequence shown here is derived from an EMBL/GenBank/DDBJ whole genome shotgun (WGS) entry which is preliminary data.</text>
</comment>
<name>A0A8S1SLA8_9CILI</name>
<sequence length="181" mass="21473">MQSVEQYTEQVRTLTQQCIETFDRFMDESYDRVNGAIDSIYEQICLKPAPEQIRTKEQIKKKLVQQQKAEVVVQEEQEVFERQEDLLQILSNANQIMIDDDDPSSIFKKLLDMLKKEQIKDCVAYLQQLKNSDKQEKEQIKKIINILKNIKDHEFNLMDYSSEQLEEIKKDLIKKLQGQRA</sequence>
<proteinExistence type="predicted"/>
<organism evidence="1 2">
    <name type="scientific">Paramecium pentaurelia</name>
    <dbReference type="NCBI Taxonomy" id="43138"/>
    <lineage>
        <taxon>Eukaryota</taxon>
        <taxon>Sar</taxon>
        <taxon>Alveolata</taxon>
        <taxon>Ciliophora</taxon>
        <taxon>Intramacronucleata</taxon>
        <taxon>Oligohymenophorea</taxon>
        <taxon>Peniculida</taxon>
        <taxon>Parameciidae</taxon>
        <taxon>Paramecium</taxon>
    </lineage>
</organism>
<reference evidence="1" key="1">
    <citation type="submission" date="2021-01" db="EMBL/GenBank/DDBJ databases">
        <authorList>
            <consortium name="Genoscope - CEA"/>
            <person name="William W."/>
        </authorList>
    </citation>
    <scope>NUCLEOTIDE SEQUENCE</scope>
</reference>
<evidence type="ECO:0000313" key="1">
    <source>
        <dbReference type="EMBL" id="CAD8141223.1"/>
    </source>
</evidence>